<reference evidence="3 4" key="1">
    <citation type="submission" date="2016-07" db="EMBL/GenBank/DDBJ databases">
        <title>Draft genome of the white-rot fungus Obba rivulosa 3A-2.</title>
        <authorList>
            <consortium name="DOE Joint Genome Institute"/>
            <person name="Miettinen O."/>
            <person name="Riley R."/>
            <person name="Acob R."/>
            <person name="Barry K."/>
            <person name="Cullen D."/>
            <person name="De Vries R."/>
            <person name="Hainaut M."/>
            <person name="Hatakka A."/>
            <person name="Henrissat B."/>
            <person name="Hilden K."/>
            <person name="Kuo R."/>
            <person name="Labutti K."/>
            <person name="Lipzen A."/>
            <person name="Makela M.R."/>
            <person name="Sandor L."/>
            <person name="Spatafora J.W."/>
            <person name="Grigoriev I.V."/>
            <person name="Hibbett D.S."/>
        </authorList>
    </citation>
    <scope>NUCLEOTIDE SEQUENCE [LARGE SCALE GENOMIC DNA]</scope>
    <source>
        <strain evidence="3 4">3A-2</strain>
    </source>
</reference>
<sequence length="191" mass="21266">MFSSTVQPSLLSLFSSSGSSPLSLFSTRTDTRLPEDSLICLLNDETSEPRPPSPATLISASHEDTSADGNGIEDPHYTLSQTVLHIQSPTLRTTYIRCPSTSTSQSGSRRRNDLGIKHPWIYMQVRNMDREWSFEVGIVDQSGREGIIRCSTFQVHLSVDSLFVPCPVCDFSDKTCMYHHCARGNSILYSE</sequence>
<dbReference type="OrthoDB" id="7486196at2759"/>
<dbReference type="PANTHER" id="PTHR12458">
    <property type="entry name" value="ORF PROTEIN"/>
    <property type="match status" value="1"/>
</dbReference>
<dbReference type="AlphaFoldDB" id="A0A8E2DMT0"/>
<name>A0A8E2DMT0_9APHY</name>
<dbReference type="InterPro" id="IPR040441">
    <property type="entry name" value="CFA20/CFAP20DC"/>
</dbReference>
<keyword evidence="4" id="KW-1185">Reference proteome</keyword>
<protein>
    <recommendedName>
        <fullName evidence="2">CFA20 domain-containing protein</fullName>
    </recommendedName>
</protein>
<proteinExistence type="predicted"/>
<evidence type="ECO:0000313" key="3">
    <source>
        <dbReference type="EMBL" id="OCH88408.1"/>
    </source>
</evidence>
<organism evidence="3 4">
    <name type="scientific">Obba rivulosa</name>
    <dbReference type="NCBI Taxonomy" id="1052685"/>
    <lineage>
        <taxon>Eukaryota</taxon>
        <taxon>Fungi</taxon>
        <taxon>Dikarya</taxon>
        <taxon>Basidiomycota</taxon>
        <taxon>Agaricomycotina</taxon>
        <taxon>Agaricomycetes</taxon>
        <taxon>Polyporales</taxon>
        <taxon>Gelatoporiaceae</taxon>
        <taxon>Obba</taxon>
    </lineage>
</organism>
<dbReference type="Proteomes" id="UP000250043">
    <property type="component" value="Unassembled WGS sequence"/>
</dbReference>
<gene>
    <name evidence="3" type="ORF">OBBRIDRAFT_795248</name>
</gene>
<evidence type="ECO:0000259" key="2">
    <source>
        <dbReference type="Pfam" id="PF05018"/>
    </source>
</evidence>
<feature type="domain" description="CFA20" evidence="2">
    <location>
        <begin position="79"/>
        <end position="169"/>
    </location>
</feature>
<accession>A0A8E2DMT0</accession>
<dbReference type="EMBL" id="KV722453">
    <property type="protein sequence ID" value="OCH88408.1"/>
    <property type="molecule type" value="Genomic_DNA"/>
</dbReference>
<evidence type="ECO:0000256" key="1">
    <source>
        <dbReference type="SAM" id="MobiDB-lite"/>
    </source>
</evidence>
<dbReference type="Pfam" id="PF05018">
    <property type="entry name" value="CFA20_dom"/>
    <property type="match status" value="1"/>
</dbReference>
<evidence type="ECO:0000313" key="4">
    <source>
        <dbReference type="Proteomes" id="UP000250043"/>
    </source>
</evidence>
<feature type="region of interest" description="Disordered" evidence="1">
    <location>
        <begin position="43"/>
        <end position="74"/>
    </location>
</feature>
<dbReference type="InterPro" id="IPR007714">
    <property type="entry name" value="CFA20_dom"/>
</dbReference>